<proteinExistence type="predicted"/>
<keyword evidence="3" id="KW-1185">Reference proteome</keyword>
<dbReference type="Proteomes" id="UP001597453">
    <property type="component" value="Unassembled WGS sequence"/>
</dbReference>
<dbReference type="InterPro" id="IPR027383">
    <property type="entry name" value="Znf_put"/>
</dbReference>
<evidence type="ECO:0000313" key="3">
    <source>
        <dbReference type="Proteomes" id="UP001597453"/>
    </source>
</evidence>
<evidence type="ECO:0000259" key="1">
    <source>
        <dbReference type="Pfam" id="PF13490"/>
    </source>
</evidence>
<protein>
    <submittedName>
        <fullName evidence="2">Zf-HC2 domain-containing protein</fullName>
    </submittedName>
</protein>
<feature type="domain" description="Putative zinc-finger" evidence="1">
    <location>
        <begin position="8"/>
        <end position="41"/>
    </location>
</feature>
<dbReference type="Pfam" id="PF13490">
    <property type="entry name" value="zf-HC2"/>
    <property type="match status" value="1"/>
</dbReference>
<reference evidence="3" key="1">
    <citation type="journal article" date="2019" name="Int. J. Syst. Evol. Microbiol.">
        <title>The Global Catalogue of Microorganisms (GCM) 10K type strain sequencing project: providing services to taxonomists for standard genome sequencing and annotation.</title>
        <authorList>
            <consortium name="The Broad Institute Genomics Platform"/>
            <consortium name="The Broad Institute Genome Sequencing Center for Infectious Disease"/>
            <person name="Wu L."/>
            <person name="Ma J."/>
        </authorList>
    </citation>
    <scope>NUCLEOTIDE SEQUENCE [LARGE SCALE GENOMIC DNA]</scope>
    <source>
        <strain evidence="3">TISTR 1511</strain>
    </source>
</reference>
<accession>A0ABW5RGD5</accession>
<dbReference type="EMBL" id="JBHUNF010000001">
    <property type="protein sequence ID" value="MFD2674098.1"/>
    <property type="molecule type" value="Genomic_DNA"/>
</dbReference>
<sequence length="89" mass="9979">MTSHDCGCEQAREQLADFLRRELCDKDRSEINTHLQDCPDCDEEARMELVITQTVKRCCADEPAPADLRDKVASFLRAHCGNAAPGNKD</sequence>
<name>A0ABW5RGD5_9MICO</name>
<organism evidence="2 3">
    <name type="scientific">Gulosibacter bifidus</name>
    <dbReference type="NCBI Taxonomy" id="272239"/>
    <lineage>
        <taxon>Bacteria</taxon>
        <taxon>Bacillati</taxon>
        <taxon>Actinomycetota</taxon>
        <taxon>Actinomycetes</taxon>
        <taxon>Micrococcales</taxon>
        <taxon>Microbacteriaceae</taxon>
        <taxon>Gulosibacter</taxon>
    </lineage>
</organism>
<gene>
    <name evidence="2" type="ORF">ACFSUQ_02110</name>
</gene>
<comment type="caution">
    <text evidence="2">The sequence shown here is derived from an EMBL/GenBank/DDBJ whole genome shotgun (WGS) entry which is preliminary data.</text>
</comment>
<dbReference type="RefSeq" id="WP_066054595.1">
    <property type="nucleotide sequence ID" value="NZ_JBHUNF010000001.1"/>
</dbReference>
<evidence type="ECO:0000313" key="2">
    <source>
        <dbReference type="EMBL" id="MFD2674098.1"/>
    </source>
</evidence>